<accession>A0ABU2BEB6</accession>
<evidence type="ECO:0000313" key="2">
    <source>
        <dbReference type="Proteomes" id="UP001183619"/>
    </source>
</evidence>
<dbReference type="Proteomes" id="UP001183619">
    <property type="component" value="Unassembled WGS sequence"/>
</dbReference>
<comment type="caution">
    <text evidence="1">The sequence shown here is derived from an EMBL/GenBank/DDBJ whole genome shotgun (WGS) entry which is preliminary data.</text>
</comment>
<sequence>MNDTQGGKADLTIVRMALAVPLSMASAFM</sequence>
<name>A0ABU2BEB6_9CORY</name>
<protein>
    <submittedName>
        <fullName evidence="1">Uncharacterized protein</fullName>
    </submittedName>
</protein>
<evidence type="ECO:0000313" key="1">
    <source>
        <dbReference type="EMBL" id="MDR7356068.1"/>
    </source>
</evidence>
<keyword evidence="2" id="KW-1185">Reference proteome</keyword>
<dbReference type="EMBL" id="JAVDYF010000001">
    <property type="protein sequence ID" value="MDR7356068.1"/>
    <property type="molecule type" value="Genomic_DNA"/>
</dbReference>
<organism evidence="1 2">
    <name type="scientific">Corynebacterium felinum</name>
    <dbReference type="NCBI Taxonomy" id="131318"/>
    <lineage>
        <taxon>Bacteria</taxon>
        <taxon>Bacillati</taxon>
        <taxon>Actinomycetota</taxon>
        <taxon>Actinomycetes</taxon>
        <taxon>Mycobacteriales</taxon>
        <taxon>Corynebacteriaceae</taxon>
        <taxon>Corynebacterium</taxon>
    </lineage>
</organism>
<reference evidence="1 2" key="1">
    <citation type="submission" date="2023-07" db="EMBL/GenBank/DDBJ databases">
        <title>Sequencing the genomes of 1000 actinobacteria strains.</title>
        <authorList>
            <person name="Klenk H.-P."/>
        </authorList>
    </citation>
    <scope>NUCLEOTIDE SEQUENCE [LARGE SCALE GENOMIC DNA]</scope>
    <source>
        <strain evidence="1 2">DSM 44508</strain>
    </source>
</reference>
<gene>
    <name evidence="1" type="ORF">J2S37_002606</name>
</gene>
<proteinExistence type="predicted"/>